<evidence type="ECO:0000256" key="4">
    <source>
        <dbReference type="PIRSR" id="PIRSR637460-2"/>
    </source>
</evidence>
<dbReference type="Proteomes" id="UP000267128">
    <property type="component" value="Unassembled WGS sequence"/>
</dbReference>
<proteinExistence type="predicted"/>
<dbReference type="InterPro" id="IPR037460">
    <property type="entry name" value="SEST-like"/>
</dbReference>
<evidence type="ECO:0000313" key="8">
    <source>
        <dbReference type="Proteomes" id="UP000267128"/>
    </source>
</evidence>
<dbReference type="InterPro" id="IPR003961">
    <property type="entry name" value="FN3_dom"/>
</dbReference>
<dbReference type="SUPFAM" id="SSF52266">
    <property type="entry name" value="SGNH hydrolase"/>
    <property type="match status" value="2"/>
</dbReference>
<name>A0A3N0CJN8_9ACTN</name>
<feature type="active site" evidence="3">
    <location>
        <position position="687"/>
    </location>
</feature>
<evidence type="ECO:0000313" key="7">
    <source>
        <dbReference type="EMBL" id="RNL63153.1"/>
    </source>
</evidence>
<keyword evidence="1" id="KW-0326">Glycosidase</keyword>
<protein>
    <recommendedName>
        <fullName evidence="6">Fibronectin type-III domain-containing protein</fullName>
    </recommendedName>
</protein>
<dbReference type="PANTHER" id="PTHR37981">
    <property type="entry name" value="LIPASE 2"/>
    <property type="match status" value="1"/>
</dbReference>
<dbReference type="EMBL" id="RJSE01000007">
    <property type="protein sequence ID" value="RNL63153.1"/>
    <property type="molecule type" value="Genomic_DNA"/>
</dbReference>
<keyword evidence="8" id="KW-1185">Reference proteome</keyword>
<feature type="domain" description="Fibronectin type-III" evidence="6">
    <location>
        <begin position="266"/>
        <end position="357"/>
    </location>
</feature>
<keyword evidence="5" id="KW-0732">Signal</keyword>
<feature type="disulfide bond" evidence="4">
    <location>
        <begin position="613"/>
        <end position="661"/>
    </location>
</feature>
<dbReference type="SUPFAM" id="SSF49265">
    <property type="entry name" value="Fibronectin type III"/>
    <property type="match status" value="1"/>
</dbReference>
<dbReference type="Pfam" id="PF13472">
    <property type="entry name" value="Lipase_GDSL_2"/>
    <property type="match status" value="2"/>
</dbReference>
<feature type="disulfide bond" evidence="4">
    <location>
        <begin position="483"/>
        <end position="507"/>
    </location>
</feature>
<dbReference type="PROSITE" id="PS50853">
    <property type="entry name" value="FN3"/>
    <property type="match status" value="1"/>
</dbReference>
<organism evidence="7 8">
    <name type="scientific">Nocardioides marmoriginsengisoli</name>
    <dbReference type="NCBI Taxonomy" id="661483"/>
    <lineage>
        <taxon>Bacteria</taxon>
        <taxon>Bacillati</taxon>
        <taxon>Actinomycetota</taxon>
        <taxon>Actinomycetes</taxon>
        <taxon>Propionibacteriales</taxon>
        <taxon>Nocardioidaceae</taxon>
        <taxon>Nocardioides</taxon>
    </lineage>
</organism>
<keyword evidence="1" id="KW-0378">Hydrolase</keyword>
<dbReference type="AlphaFoldDB" id="A0A3N0CJN8"/>
<dbReference type="InterPro" id="IPR036116">
    <property type="entry name" value="FN3_sf"/>
</dbReference>
<feature type="signal peptide" evidence="5">
    <location>
        <begin position="1"/>
        <end position="32"/>
    </location>
</feature>
<evidence type="ECO:0000256" key="1">
    <source>
        <dbReference type="ARBA" id="ARBA00023295"/>
    </source>
</evidence>
<reference evidence="7 8" key="1">
    <citation type="submission" date="2018-11" db="EMBL/GenBank/DDBJ databases">
        <authorList>
            <person name="Li F."/>
        </authorList>
    </citation>
    <scope>NUCLEOTIDE SEQUENCE [LARGE SCALE GENOMIC DNA]</scope>
    <source>
        <strain evidence="7 8">Gsoil 097</strain>
    </source>
</reference>
<comment type="caution">
    <text evidence="7">The sequence shown here is derived from an EMBL/GenBank/DDBJ whole genome shotgun (WGS) entry which is preliminary data.</text>
</comment>
<sequence>MSPVRRSLRGLLLTCLIAVVVSPLGPVEPAQAADRHRILITGDSITQGSAGDYTWRYRLWAKLARTAPGSSFVGTRSDLYDVVNRRPGSRSYAAGFPATAHAAGWGDSYRSGVGTIAAQVRSTKPDVLVVMLGGNDLSHLTSPLATIANVRTYIARARAARPGLDVVVGEVPTRYDPWSRKYQLRAQAADYASRLRALADRLDTGTERVVTARTGDGWDPARHTWDGTHPNSTGEALIAQRVSQALARIGIGSAGPDVSGTRSWSVPGPAATLEPGADQVALTWNRAATGSTGMYVEQRLRDRREAWRRMPYAVAANGWVSKQLTAGGRYEFRLVPVKGSSVGRAGPVTRATVTGPKPGPIKSIKVTAGGNSLYGGKVGSTTWSRSAHANAYLVAQRRMSNGKLVWEDLPYPVTKPAWTFQGLEQGRRYEFRMRGARGFLRGAWRTSAVTRMRGWAMHSVQVSLGDSYSAGLGSRRQYTDYRCLRSTSAWPYAINKVARALISHPACSGARVPGVREQVKTMNKVFGSRRGSPQLVTLTIGGNDVGFVGALEECVRQNCVSRERDLVERIDRVQALLRTVYREVRKAQPFADIVVGGYPSVVEPGDVSSDFVCLRFTADERNMIARLASRLNARITAAAKAAGVWSVGQRVRDAFRGHNVCSGRPWINGVAIGYGGHGNPISPKSFHPNDLGQAGYAKVFQGTLNGLFR</sequence>
<keyword evidence="4" id="KW-1015">Disulfide bond</keyword>
<evidence type="ECO:0000256" key="3">
    <source>
        <dbReference type="PIRSR" id="PIRSR637460-1"/>
    </source>
</evidence>
<accession>A0A3N0CJN8</accession>
<dbReference type="Gene3D" id="3.40.50.1110">
    <property type="entry name" value="SGNH hydrolase"/>
    <property type="match status" value="2"/>
</dbReference>
<feature type="disulfide bond" evidence="4">
    <location>
        <begin position="554"/>
        <end position="559"/>
    </location>
</feature>
<feature type="chain" id="PRO_5017967384" description="Fibronectin type-III domain-containing protein" evidence="5">
    <location>
        <begin position="33"/>
        <end position="709"/>
    </location>
</feature>
<dbReference type="InterPro" id="IPR013830">
    <property type="entry name" value="SGNH_hydro"/>
</dbReference>
<evidence type="ECO:0000256" key="2">
    <source>
        <dbReference type="ARBA" id="ARBA00023326"/>
    </source>
</evidence>
<dbReference type="PANTHER" id="PTHR37981:SF1">
    <property type="entry name" value="SGNH HYDROLASE-TYPE ESTERASE DOMAIN-CONTAINING PROTEIN"/>
    <property type="match status" value="1"/>
</dbReference>
<dbReference type="CDD" id="cd01823">
    <property type="entry name" value="SEST_like"/>
    <property type="match status" value="1"/>
</dbReference>
<dbReference type="GO" id="GO:0000272">
    <property type="term" value="P:polysaccharide catabolic process"/>
    <property type="evidence" value="ECO:0007669"/>
    <property type="project" value="UniProtKB-KW"/>
</dbReference>
<evidence type="ECO:0000256" key="5">
    <source>
        <dbReference type="SAM" id="SignalP"/>
    </source>
</evidence>
<dbReference type="GO" id="GO:0019433">
    <property type="term" value="P:triglyceride catabolic process"/>
    <property type="evidence" value="ECO:0007669"/>
    <property type="project" value="TreeGrafter"/>
</dbReference>
<dbReference type="GO" id="GO:0016798">
    <property type="term" value="F:hydrolase activity, acting on glycosyl bonds"/>
    <property type="evidence" value="ECO:0007669"/>
    <property type="project" value="UniProtKB-KW"/>
</dbReference>
<keyword evidence="2" id="KW-0624">Polysaccharide degradation</keyword>
<gene>
    <name evidence="7" type="ORF">EFK50_15725</name>
</gene>
<keyword evidence="2" id="KW-0119">Carbohydrate metabolism</keyword>
<feature type="active site" description="Nucleophile" evidence="3">
    <location>
        <position position="467"/>
    </location>
</feature>
<dbReference type="InterPro" id="IPR036514">
    <property type="entry name" value="SGNH_hydro_sf"/>
</dbReference>
<dbReference type="GO" id="GO:0004806">
    <property type="term" value="F:triacylglycerol lipase activity"/>
    <property type="evidence" value="ECO:0007669"/>
    <property type="project" value="TreeGrafter"/>
</dbReference>
<evidence type="ECO:0000259" key="6">
    <source>
        <dbReference type="PROSITE" id="PS50853"/>
    </source>
</evidence>